<dbReference type="Proteomes" id="UP000002432">
    <property type="component" value="Chromosome"/>
</dbReference>
<dbReference type="RefSeq" id="WP_011524219.1">
    <property type="nucleotide sequence ID" value="NC_008009.1"/>
</dbReference>
<name>Q1IL30_KORVE</name>
<evidence type="ECO:0000313" key="1">
    <source>
        <dbReference type="EMBL" id="ABF42420.1"/>
    </source>
</evidence>
<dbReference type="KEGG" id="aba:Acid345_3419"/>
<reference evidence="1 2" key="1">
    <citation type="journal article" date="2009" name="Appl. Environ. Microbiol.">
        <title>Three genomes from the phylum Acidobacteria provide insight into the lifestyles of these microorganisms in soils.</title>
        <authorList>
            <person name="Ward N.L."/>
            <person name="Challacombe J.F."/>
            <person name="Janssen P.H."/>
            <person name="Henrissat B."/>
            <person name="Coutinho P.M."/>
            <person name="Wu M."/>
            <person name="Xie G."/>
            <person name="Haft D.H."/>
            <person name="Sait M."/>
            <person name="Badger J."/>
            <person name="Barabote R.D."/>
            <person name="Bradley B."/>
            <person name="Brettin T.S."/>
            <person name="Brinkac L.M."/>
            <person name="Bruce D."/>
            <person name="Creasy T."/>
            <person name="Daugherty S.C."/>
            <person name="Davidsen T.M."/>
            <person name="DeBoy R.T."/>
            <person name="Detter J.C."/>
            <person name="Dodson R.J."/>
            <person name="Durkin A.S."/>
            <person name="Ganapathy A."/>
            <person name="Gwinn-Giglio M."/>
            <person name="Han C.S."/>
            <person name="Khouri H."/>
            <person name="Kiss H."/>
            <person name="Kothari S.P."/>
            <person name="Madupu R."/>
            <person name="Nelson K.E."/>
            <person name="Nelson W.C."/>
            <person name="Paulsen I."/>
            <person name="Penn K."/>
            <person name="Ren Q."/>
            <person name="Rosovitz M.J."/>
            <person name="Selengut J.D."/>
            <person name="Shrivastava S."/>
            <person name="Sullivan S.A."/>
            <person name="Tapia R."/>
            <person name="Thompson L.S."/>
            <person name="Watkins K.L."/>
            <person name="Yang Q."/>
            <person name="Yu C."/>
            <person name="Zafar N."/>
            <person name="Zhou L."/>
            <person name="Kuske C.R."/>
        </authorList>
    </citation>
    <scope>NUCLEOTIDE SEQUENCE [LARGE SCALE GENOMIC DNA]</scope>
    <source>
        <strain evidence="1 2">Ellin345</strain>
    </source>
</reference>
<dbReference type="AlphaFoldDB" id="Q1IL30"/>
<proteinExistence type="predicted"/>
<sequence length="134" mass="15170">MMIVVSRDYDGLRIAALELMNEEFQGEDRDRLARRAKAGAANSEAMLAEAAPARSLADGYYVRADYLFWLDDVLRATTIAQMSAAEVHGLNAVRRARDQFRMEHPNCPHCGAMNERIKIICRKCGKRTSTDKRH</sequence>
<evidence type="ECO:0000313" key="2">
    <source>
        <dbReference type="Proteomes" id="UP000002432"/>
    </source>
</evidence>
<dbReference type="STRING" id="204669.Acid345_3419"/>
<dbReference type="EnsemblBacteria" id="ABF42420">
    <property type="protein sequence ID" value="ABF42420"/>
    <property type="gene ID" value="Acid345_3419"/>
</dbReference>
<accession>Q1IL30</accession>
<dbReference type="HOGENOM" id="CLU_1893451_0_0_0"/>
<organism evidence="1 2">
    <name type="scientific">Koribacter versatilis (strain Ellin345)</name>
    <dbReference type="NCBI Taxonomy" id="204669"/>
    <lineage>
        <taxon>Bacteria</taxon>
        <taxon>Pseudomonadati</taxon>
        <taxon>Acidobacteriota</taxon>
        <taxon>Terriglobia</taxon>
        <taxon>Terriglobales</taxon>
        <taxon>Candidatus Korobacteraceae</taxon>
        <taxon>Candidatus Korobacter</taxon>
    </lineage>
</organism>
<keyword evidence="2" id="KW-1185">Reference proteome</keyword>
<protein>
    <submittedName>
        <fullName evidence="1">Uncharacterized protein</fullName>
    </submittedName>
</protein>
<dbReference type="EMBL" id="CP000360">
    <property type="protein sequence ID" value="ABF42420.1"/>
    <property type="molecule type" value="Genomic_DNA"/>
</dbReference>
<dbReference type="eggNOG" id="ENOG502ZMZ1">
    <property type="taxonomic scope" value="Bacteria"/>
</dbReference>
<gene>
    <name evidence="1" type="ordered locus">Acid345_3419</name>
</gene>